<keyword evidence="1" id="KW-0812">Transmembrane</keyword>
<evidence type="ECO:0000256" key="1">
    <source>
        <dbReference type="SAM" id="Phobius"/>
    </source>
</evidence>
<comment type="caution">
    <text evidence="2">The sequence shown here is derived from an EMBL/GenBank/DDBJ whole genome shotgun (WGS) entry which is preliminary data.</text>
</comment>
<proteinExistence type="predicted"/>
<protein>
    <submittedName>
        <fullName evidence="2">Uncharacterized protein</fullName>
    </submittedName>
</protein>
<reference evidence="2 3" key="1">
    <citation type="submission" date="2023-12" db="EMBL/GenBank/DDBJ databases">
        <title>Baltic Sea Cyanobacteria.</title>
        <authorList>
            <person name="Delbaje E."/>
            <person name="Fewer D.P."/>
            <person name="Shishido T.K."/>
        </authorList>
    </citation>
    <scope>NUCLEOTIDE SEQUENCE [LARGE SCALE GENOMIC DNA]</scope>
    <source>
        <strain evidence="2 3">UHCC 0060</strain>
    </source>
</reference>
<keyword evidence="1" id="KW-1133">Transmembrane helix</keyword>
<dbReference type="EMBL" id="JAYGHK010000030">
    <property type="protein sequence ID" value="MEA5608631.1"/>
    <property type="molecule type" value="Genomic_DNA"/>
</dbReference>
<accession>A0ABU5UQT1</accession>
<keyword evidence="3" id="KW-1185">Reference proteome</keyword>
<name>A0ABU5UQT1_NODSP</name>
<feature type="transmembrane region" description="Helical" evidence="1">
    <location>
        <begin position="58"/>
        <end position="76"/>
    </location>
</feature>
<evidence type="ECO:0000313" key="2">
    <source>
        <dbReference type="EMBL" id="MEA5608631.1"/>
    </source>
</evidence>
<feature type="transmembrane region" description="Helical" evidence="1">
    <location>
        <begin position="34"/>
        <end position="51"/>
    </location>
</feature>
<sequence length="80" mass="8815">MTKMLVLELLAVGSLVLTILGSKAIIEQANTKRQFGWFIFIAFMLVLIVAVITGKLEIVTAIFGTAIFGLCSMFWGRNFS</sequence>
<evidence type="ECO:0000313" key="3">
    <source>
        <dbReference type="Proteomes" id="UP001303285"/>
    </source>
</evidence>
<dbReference type="Proteomes" id="UP001303285">
    <property type="component" value="Unassembled WGS sequence"/>
</dbReference>
<gene>
    <name evidence="2" type="ORF">VB695_11195</name>
</gene>
<keyword evidence="1" id="KW-0472">Membrane</keyword>
<organism evidence="2 3">
    <name type="scientific">Nodularia spumigena UHCC 0060</name>
    <dbReference type="NCBI Taxonomy" id="3110300"/>
    <lineage>
        <taxon>Bacteria</taxon>
        <taxon>Bacillati</taxon>
        <taxon>Cyanobacteriota</taxon>
        <taxon>Cyanophyceae</taxon>
        <taxon>Nostocales</taxon>
        <taxon>Nodulariaceae</taxon>
        <taxon>Nodularia</taxon>
    </lineage>
</organism>